<evidence type="ECO:0000256" key="1">
    <source>
        <dbReference type="SAM" id="SignalP"/>
    </source>
</evidence>
<reference evidence="2 3" key="1">
    <citation type="submission" date="2019-07" db="EMBL/GenBank/DDBJ databases">
        <title>Whole genome shotgun sequence of Brevifollis gellanilyticus NBRC 108608.</title>
        <authorList>
            <person name="Hosoyama A."/>
            <person name="Uohara A."/>
            <person name="Ohji S."/>
            <person name="Ichikawa N."/>
        </authorList>
    </citation>
    <scope>NUCLEOTIDE SEQUENCE [LARGE SCALE GENOMIC DNA]</scope>
    <source>
        <strain evidence="2 3">NBRC 108608</strain>
    </source>
</reference>
<dbReference type="EMBL" id="BKAG01000044">
    <property type="protein sequence ID" value="GEP45220.1"/>
    <property type="molecule type" value="Genomic_DNA"/>
</dbReference>
<evidence type="ECO:0000313" key="3">
    <source>
        <dbReference type="Proteomes" id="UP000321577"/>
    </source>
</evidence>
<accession>A0A512MEQ0</accession>
<keyword evidence="1" id="KW-0732">Signal</keyword>
<organism evidence="2 3">
    <name type="scientific">Brevifollis gellanilyticus</name>
    <dbReference type="NCBI Taxonomy" id="748831"/>
    <lineage>
        <taxon>Bacteria</taxon>
        <taxon>Pseudomonadati</taxon>
        <taxon>Verrucomicrobiota</taxon>
        <taxon>Verrucomicrobiia</taxon>
        <taxon>Verrucomicrobiales</taxon>
        <taxon>Verrucomicrobiaceae</taxon>
    </lineage>
</organism>
<keyword evidence="3" id="KW-1185">Reference proteome</keyword>
<dbReference type="OrthoDB" id="177692at2"/>
<proteinExistence type="predicted"/>
<protein>
    <submittedName>
        <fullName evidence="2">Uncharacterized protein</fullName>
    </submittedName>
</protein>
<sequence length="423" mass="47932">MNRRAFILSTLAASAFRPLHAADTSTAAEQAHTEIWRRFMDEYGIMIDFVDMEGKVSLPTPEECKEGKPNALGWWAPIENGAMFNGLYMDAAMHRWKRTKADADAVKARKLMEGLILLNSISEVKGFVGRGVSTDGKSHYPMGSNDQTMPWFLGLWRYWESDLATAAEKQRIAKHITETAEEIVKLDWKMPAEPPFNTRGTFNGFHFEEAARMLFTMKILHRVTGDAKWQTLYTAELAKRGGDHNLSKQELCAGGMKFFYAKTHNWTSCAAVGALRGLWELETDATLKADYAKGLTLSSNLAAESLSLSEQFDNADTSPFEMNWRVMNAEWKPQQTEHESVALAQAQLRNFVKVAPRRPKETAFVREPTAAAWIVTLASDAAVLKQHRPALEKLIAHYDYTKLYYSQFFWVEMAWERLLLAGQ</sequence>
<dbReference type="AlphaFoldDB" id="A0A512MEQ0"/>
<feature type="chain" id="PRO_5021943265" evidence="1">
    <location>
        <begin position="22"/>
        <end position="423"/>
    </location>
</feature>
<comment type="caution">
    <text evidence="2">The sequence shown here is derived from an EMBL/GenBank/DDBJ whole genome shotgun (WGS) entry which is preliminary data.</text>
</comment>
<name>A0A512MEQ0_9BACT</name>
<dbReference type="Proteomes" id="UP000321577">
    <property type="component" value="Unassembled WGS sequence"/>
</dbReference>
<dbReference type="RefSeq" id="WP_146853905.1">
    <property type="nucleotide sequence ID" value="NZ_BKAG01000044.1"/>
</dbReference>
<feature type="signal peptide" evidence="1">
    <location>
        <begin position="1"/>
        <end position="21"/>
    </location>
</feature>
<gene>
    <name evidence="2" type="ORF">BGE01nite_45110</name>
</gene>
<evidence type="ECO:0000313" key="2">
    <source>
        <dbReference type="EMBL" id="GEP45220.1"/>
    </source>
</evidence>